<keyword evidence="6" id="KW-1185">Reference proteome</keyword>
<organism evidence="5 6">
    <name type="scientific">Pirellula staleyi (strain ATCC 27377 / DSM 6068 / ICPB 4128)</name>
    <name type="common">Pirella staleyi</name>
    <dbReference type="NCBI Taxonomy" id="530564"/>
    <lineage>
        <taxon>Bacteria</taxon>
        <taxon>Pseudomonadati</taxon>
        <taxon>Planctomycetota</taxon>
        <taxon>Planctomycetia</taxon>
        <taxon>Pirellulales</taxon>
        <taxon>Pirellulaceae</taxon>
        <taxon>Pirellula</taxon>
    </lineage>
</organism>
<dbReference type="KEGG" id="psl:Psta_0085"/>
<feature type="chain" id="PRO_5003034452" evidence="3">
    <location>
        <begin position="25"/>
        <end position="333"/>
    </location>
</feature>
<dbReference type="InterPro" id="IPR050955">
    <property type="entry name" value="Plant_Biomass_Hydrol_Est"/>
</dbReference>
<sequence length="333" mass="36421" precursor="true">MRFRLCTTLAVATICLTFADSTRADAPAPQQLLTEVVVPSTIDKSPQRVRYRLPEGAKSRAEQQDQPARPLLVMLHSWSHGIDQRFEDFESEAIERGWIFVFPEFRGANLRPEACGSKLAQQDILDAIDWAETTFRIDEKRIYLTGISGGGHMTMLMAGKYPERFTAASAWVGISNLATWHDRHAQGKYGEMCRACCGGAPGTSATIDAEYHARSPIHFLASAAKVKLPIDIAAGIHDGHDGSVPIRQSLDAFNQLAQQTPGAAVISEAEIAELSAKNGRLKSPRESDQEVDDTLGRAIYCRRYAGASRVTIFEGGHEGIATAALAFLEKHAK</sequence>
<dbReference type="HOGENOM" id="CLU_879654_0_0_0"/>
<evidence type="ECO:0000313" key="6">
    <source>
        <dbReference type="Proteomes" id="UP000001887"/>
    </source>
</evidence>
<feature type="domain" description="Peptidase S9 prolyl oligopeptidase catalytic" evidence="4">
    <location>
        <begin position="96"/>
        <end position="259"/>
    </location>
</feature>
<name>D2R0B4_PIRSD</name>
<dbReference type="OrthoDB" id="9764953at2"/>
<evidence type="ECO:0000256" key="2">
    <source>
        <dbReference type="ARBA" id="ARBA00022801"/>
    </source>
</evidence>
<keyword evidence="5" id="KW-0031">Aminopeptidase</keyword>
<dbReference type="Gene3D" id="3.40.50.1820">
    <property type="entry name" value="alpha/beta hydrolase"/>
    <property type="match status" value="1"/>
</dbReference>
<dbReference type="PANTHER" id="PTHR43037:SF5">
    <property type="entry name" value="FERULOYL ESTERASE"/>
    <property type="match status" value="1"/>
</dbReference>
<dbReference type="GO" id="GO:0008236">
    <property type="term" value="F:serine-type peptidase activity"/>
    <property type="evidence" value="ECO:0007669"/>
    <property type="project" value="InterPro"/>
</dbReference>
<dbReference type="SUPFAM" id="SSF53474">
    <property type="entry name" value="alpha/beta-Hydrolases"/>
    <property type="match status" value="1"/>
</dbReference>
<accession>D2R0B4</accession>
<gene>
    <name evidence="5" type="ordered locus">Psta_0085</name>
</gene>
<dbReference type="Pfam" id="PF00326">
    <property type="entry name" value="Peptidase_S9"/>
    <property type="match status" value="1"/>
</dbReference>
<dbReference type="GO" id="GO:0004177">
    <property type="term" value="F:aminopeptidase activity"/>
    <property type="evidence" value="ECO:0007669"/>
    <property type="project" value="UniProtKB-KW"/>
</dbReference>
<dbReference type="AlphaFoldDB" id="D2R0B4"/>
<reference evidence="5 6" key="1">
    <citation type="journal article" date="2009" name="Stand. Genomic Sci.">
        <title>Complete genome sequence of Pirellula staleyi type strain (ATCC 27377).</title>
        <authorList>
            <person name="Clum A."/>
            <person name="Tindall B.J."/>
            <person name="Sikorski J."/>
            <person name="Ivanova N."/>
            <person name="Mavrommatis K."/>
            <person name="Lucas S."/>
            <person name="Glavina del Rio T."/>
            <person name="Nolan M."/>
            <person name="Chen F."/>
            <person name="Tice H."/>
            <person name="Pitluck S."/>
            <person name="Cheng J.F."/>
            <person name="Chertkov O."/>
            <person name="Brettin T."/>
            <person name="Han C."/>
            <person name="Detter J.C."/>
            <person name="Kuske C."/>
            <person name="Bruce D."/>
            <person name="Goodwin L."/>
            <person name="Ovchinikova G."/>
            <person name="Pati A."/>
            <person name="Mikhailova N."/>
            <person name="Chen A."/>
            <person name="Palaniappan K."/>
            <person name="Land M."/>
            <person name="Hauser L."/>
            <person name="Chang Y.J."/>
            <person name="Jeffries C.D."/>
            <person name="Chain P."/>
            <person name="Rohde M."/>
            <person name="Goker M."/>
            <person name="Bristow J."/>
            <person name="Eisen J.A."/>
            <person name="Markowitz V."/>
            <person name="Hugenholtz P."/>
            <person name="Kyrpides N.C."/>
            <person name="Klenk H.P."/>
            <person name="Lapidus A."/>
        </authorList>
    </citation>
    <scope>NUCLEOTIDE SEQUENCE [LARGE SCALE GENOMIC DNA]</scope>
    <source>
        <strain evidence="6">ATCC 27377 / DSM 6068 / ICPB 4128</strain>
    </source>
</reference>
<dbReference type="InterPro" id="IPR029058">
    <property type="entry name" value="AB_hydrolase_fold"/>
</dbReference>
<keyword evidence="5" id="KW-0645">Protease</keyword>
<evidence type="ECO:0000256" key="1">
    <source>
        <dbReference type="ARBA" id="ARBA00022729"/>
    </source>
</evidence>
<evidence type="ECO:0000313" key="5">
    <source>
        <dbReference type="EMBL" id="ADB14782.1"/>
    </source>
</evidence>
<protein>
    <submittedName>
        <fullName evidence="5">Dipeptidylaminopeptidase/acylaminoacyl-peptidase-like protein</fullName>
    </submittedName>
</protein>
<keyword evidence="1 3" id="KW-0732">Signal</keyword>
<dbReference type="GO" id="GO:0006508">
    <property type="term" value="P:proteolysis"/>
    <property type="evidence" value="ECO:0007669"/>
    <property type="project" value="InterPro"/>
</dbReference>
<dbReference type="EMBL" id="CP001848">
    <property type="protein sequence ID" value="ADB14782.1"/>
    <property type="molecule type" value="Genomic_DNA"/>
</dbReference>
<dbReference type="Proteomes" id="UP000001887">
    <property type="component" value="Chromosome"/>
</dbReference>
<evidence type="ECO:0000256" key="3">
    <source>
        <dbReference type="SAM" id="SignalP"/>
    </source>
</evidence>
<proteinExistence type="predicted"/>
<keyword evidence="2" id="KW-0378">Hydrolase</keyword>
<feature type="signal peptide" evidence="3">
    <location>
        <begin position="1"/>
        <end position="24"/>
    </location>
</feature>
<evidence type="ECO:0000259" key="4">
    <source>
        <dbReference type="Pfam" id="PF00326"/>
    </source>
</evidence>
<dbReference type="eggNOG" id="COG1506">
    <property type="taxonomic scope" value="Bacteria"/>
</dbReference>
<dbReference type="InterPro" id="IPR001375">
    <property type="entry name" value="Peptidase_S9_cat"/>
</dbReference>
<dbReference type="STRING" id="530564.Psta_0085"/>
<dbReference type="PANTHER" id="PTHR43037">
    <property type="entry name" value="UNNAMED PRODUCT-RELATED"/>
    <property type="match status" value="1"/>
</dbReference>